<reference evidence="17" key="1">
    <citation type="submission" date="2015-08" db="EMBL/GenBank/DDBJ databases">
        <title>Complete Genome Sequence of Azospirillum thiophilum BV-S.</title>
        <authorList>
            <person name="Fomenkov A."/>
            <person name="Vincze T."/>
            <person name="Grabovich M."/>
            <person name="Dubinina G."/>
            <person name="Orlova M."/>
            <person name="Belousova E."/>
            <person name="Roberts R.J."/>
        </authorList>
    </citation>
    <scope>NUCLEOTIDE SEQUENCE [LARGE SCALE GENOMIC DNA]</scope>
    <source>
        <strain evidence="17">BV-S</strain>
    </source>
</reference>
<accession>A0AAC8W3B5</accession>
<feature type="transmembrane region" description="Helical" evidence="13">
    <location>
        <begin position="6"/>
        <end position="23"/>
    </location>
</feature>
<feature type="transmembrane region" description="Helical" evidence="13">
    <location>
        <begin position="416"/>
        <end position="438"/>
    </location>
</feature>
<dbReference type="InterPro" id="IPR003594">
    <property type="entry name" value="HATPase_dom"/>
</dbReference>
<dbReference type="SUPFAM" id="SSF47384">
    <property type="entry name" value="Homodimeric domain of signal transducing histidine kinase"/>
    <property type="match status" value="1"/>
</dbReference>
<evidence type="ECO:0000259" key="15">
    <source>
        <dbReference type="PROSITE" id="PS50110"/>
    </source>
</evidence>
<protein>
    <recommendedName>
        <fullName evidence="4">histidine kinase</fullName>
        <ecNumber evidence="4">2.7.13.3</ecNumber>
    </recommendedName>
</protein>
<keyword evidence="6" id="KW-0808">Transferase</keyword>
<proteinExistence type="inferred from homology"/>
<keyword evidence="17" id="KW-1185">Reference proteome</keyword>
<dbReference type="InterPro" id="IPR004358">
    <property type="entry name" value="Sig_transdc_His_kin-like_C"/>
</dbReference>
<dbReference type="InterPro" id="IPR003661">
    <property type="entry name" value="HisK_dim/P_dom"/>
</dbReference>
<sequence length="1215" mass="129987">MQSWLVLAVSAAYLGVLFAIAWWGDRRTAGGTLVAASSRSAGLLYALTLCIYNTSWSFYGSVGRASASGFDFLPIYLAPMILLLVARPVLTKTIAITKAQNVTSIADFIGARYGKSQAVAALVTLTALVGVLPYIALQLKAVAASFDVLTAPALSGPGPQPPIWGDTAFAVALSMALFTILFGVRHINASEHHRGLMLAIAFESLVKLTVFLAVAAFIVWGMFDGYTDLIARPQAEPLLSPDFTDPTWWSNTAISIIAFLCLPQMYHVMTVENDNPRHLRAAAWMYPTYLVALSALMIPIAVAGLVTFGEGGINPDTYMITLPIAAGAGGFSLLSFIGGLSAATGMVIVAAVSLSTMLCNDVAMPLLLSRPRFAARVGRRDMVGTLLLVRRLSVLGILLLAYVMHRLVDRDYPLTVIGLLSFVAVAQFGPAFFGGLYWPRANRVGALAGLGAGFLLWVYTLLVPSMARIVPVPDAFLDHGPWGIGWLRPQALFGIEGLDPISHASLWSLLANTIAFVAGSLLARPSAVERSQAVAYTTATPDEEDEDAPNAPAGLADLRALAIRFVGAERGNAAFDAYTAPYPGRSGLPPAAGGKRQTGPADLDAVRFTETLIAGAIGAASARVVMAASLQGRSPNGRSLSRGDAMAMLDEASEALRFNRKLLQATLENIGQGICVIDADHRIAAWNHRYLELLDLPADMVRVGVPFAELIRFNTGRGEYSAHDMKALLINRDTATMQWPYRYERRRPDGTVLEIVANPLPEGGYVSTYTDVTERYRAAEALREANESLEHRVRERTDDLQQAKAEAEAANASKTRFLAAASHDLLQPLNAARLFVSALEESMREPLPTAGQRTAECGMIDNAAASLRSTEMLLGGLLDISSLDAGNVRVQLRSFAIDELLGGLGVEFSALAQERGLTLKVVGCGAVVRSDPQLLRRVLQNFLSNAIRYTPSGRVLLGCRRRTSAHGNPLQGDRLRIEVWDTGPGIPEAKRREVFEEFRRLGGENGAGTPPGRFEDKGLGLGLAIVDRIARLLRHPVTLRSTVGRGTGFSVEVPMERARAAPVDRPAASPAAALSAGLLVLCIDNEEPILQGLRALLGQWGCRVATASDVAGALAALAPFDGVLPDVVCVDYHIGVGGGGEQTGLAVLERLRELWDRPVKGLLLTADRSEAVRAEAERCGCGVLYKPVKPASLRRFLNGAALQTSALQTSAVTER</sequence>
<evidence type="ECO:0000256" key="3">
    <source>
        <dbReference type="ARBA" id="ARBA00006434"/>
    </source>
</evidence>
<dbReference type="InterPro" id="IPR038377">
    <property type="entry name" value="Na/Glc_symporter_sf"/>
</dbReference>
<dbReference type="EMBL" id="CP012404">
    <property type="protein sequence ID" value="ALG74176.1"/>
    <property type="molecule type" value="Genomic_DNA"/>
</dbReference>
<comment type="catalytic activity">
    <reaction evidence="1">
        <text>ATP + protein L-histidine = ADP + protein N-phospho-L-histidine.</text>
        <dbReference type="EC" id="2.7.13.3"/>
    </reaction>
</comment>
<feature type="modified residue" description="4-aspartylphosphate" evidence="11">
    <location>
        <position position="1131"/>
    </location>
</feature>
<evidence type="ECO:0000256" key="13">
    <source>
        <dbReference type="SAM" id="Phobius"/>
    </source>
</evidence>
<dbReference type="SMART" id="SM00388">
    <property type="entry name" value="HisKA"/>
    <property type="match status" value="1"/>
</dbReference>
<dbReference type="CDD" id="cd10322">
    <property type="entry name" value="SLC5sbd"/>
    <property type="match status" value="1"/>
</dbReference>
<dbReference type="CDD" id="cd00130">
    <property type="entry name" value="PAS"/>
    <property type="match status" value="1"/>
</dbReference>
<dbReference type="InterPro" id="IPR011006">
    <property type="entry name" value="CheY-like_superfamily"/>
</dbReference>
<dbReference type="GO" id="GO:0005886">
    <property type="term" value="C:plasma membrane"/>
    <property type="evidence" value="ECO:0007669"/>
    <property type="project" value="TreeGrafter"/>
</dbReference>
<keyword evidence="8 16" id="KW-0418">Kinase</keyword>
<feature type="transmembrane region" description="Helical" evidence="13">
    <location>
        <begin position="196"/>
        <end position="223"/>
    </location>
</feature>
<dbReference type="CDD" id="cd00156">
    <property type="entry name" value="REC"/>
    <property type="match status" value="1"/>
</dbReference>
<dbReference type="InterPro" id="IPR036890">
    <property type="entry name" value="HATPase_C_sf"/>
</dbReference>
<dbReference type="PROSITE" id="PS50109">
    <property type="entry name" value="HIS_KIN"/>
    <property type="match status" value="1"/>
</dbReference>
<dbReference type="InterPro" id="IPR005467">
    <property type="entry name" value="His_kinase_dom"/>
</dbReference>
<feature type="domain" description="Histidine kinase" evidence="14">
    <location>
        <begin position="820"/>
        <end position="1057"/>
    </location>
</feature>
<feature type="transmembrane region" description="Helical" evidence="13">
    <location>
        <begin position="43"/>
        <end position="60"/>
    </location>
</feature>
<dbReference type="PANTHER" id="PTHR43047">
    <property type="entry name" value="TWO-COMPONENT HISTIDINE PROTEIN KINASE"/>
    <property type="match status" value="1"/>
</dbReference>
<keyword evidence="12" id="KW-0175">Coiled coil</keyword>
<gene>
    <name evidence="16" type="ORF">AL072_24655</name>
</gene>
<feature type="transmembrane region" description="Helical" evidence="13">
    <location>
        <begin position="388"/>
        <end position="404"/>
    </location>
</feature>
<dbReference type="AlphaFoldDB" id="A0AAC8W3B5"/>
<evidence type="ECO:0000256" key="1">
    <source>
        <dbReference type="ARBA" id="ARBA00000085"/>
    </source>
</evidence>
<organism evidence="16 17">
    <name type="scientific">Azospirillum thiophilum</name>
    <dbReference type="NCBI Taxonomy" id="528244"/>
    <lineage>
        <taxon>Bacteria</taxon>
        <taxon>Pseudomonadati</taxon>
        <taxon>Pseudomonadota</taxon>
        <taxon>Alphaproteobacteria</taxon>
        <taxon>Rhodospirillales</taxon>
        <taxon>Azospirillaceae</taxon>
        <taxon>Azospirillum</taxon>
    </lineage>
</organism>
<evidence type="ECO:0000256" key="8">
    <source>
        <dbReference type="ARBA" id="ARBA00022777"/>
    </source>
</evidence>
<dbReference type="PRINTS" id="PR00344">
    <property type="entry name" value="BCTRLSENSOR"/>
</dbReference>
<dbReference type="SUPFAM" id="SSF55874">
    <property type="entry name" value="ATPase domain of HSP90 chaperone/DNA topoisomerase II/histidine kinase"/>
    <property type="match status" value="1"/>
</dbReference>
<dbReference type="InterPro" id="IPR001734">
    <property type="entry name" value="Na/solute_symporter"/>
</dbReference>
<feature type="coiled-coil region" evidence="12">
    <location>
        <begin position="779"/>
        <end position="813"/>
    </location>
</feature>
<comment type="similarity">
    <text evidence="3">Belongs to the sodium:solute symporter (SSF) (TC 2.A.21) family.</text>
</comment>
<dbReference type="Proteomes" id="UP000069935">
    <property type="component" value="Chromosome 4"/>
</dbReference>
<dbReference type="Gene3D" id="3.30.565.10">
    <property type="entry name" value="Histidine kinase-like ATPase, C-terminal domain"/>
    <property type="match status" value="1"/>
</dbReference>
<evidence type="ECO:0000256" key="11">
    <source>
        <dbReference type="PROSITE-ProRule" id="PRU00169"/>
    </source>
</evidence>
<comment type="subcellular location">
    <subcellularLocation>
        <location evidence="2">Membrane</location>
        <topology evidence="2">Multi-pass membrane protein</topology>
    </subcellularLocation>
</comment>
<evidence type="ECO:0000256" key="4">
    <source>
        <dbReference type="ARBA" id="ARBA00012438"/>
    </source>
</evidence>
<dbReference type="Pfam" id="PF00512">
    <property type="entry name" value="HisKA"/>
    <property type="match status" value="1"/>
</dbReference>
<dbReference type="PROSITE" id="PS50110">
    <property type="entry name" value="RESPONSE_REGULATORY"/>
    <property type="match status" value="1"/>
</dbReference>
<dbReference type="PROSITE" id="PS50283">
    <property type="entry name" value="NA_SOLUT_SYMP_3"/>
    <property type="match status" value="1"/>
</dbReference>
<dbReference type="GO" id="GO:0022857">
    <property type="term" value="F:transmembrane transporter activity"/>
    <property type="evidence" value="ECO:0007669"/>
    <property type="project" value="InterPro"/>
</dbReference>
<evidence type="ECO:0000256" key="9">
    <source>
        <dbReference type="ARBA" id="ARBA00022989"/>
    </source>
</evidence>
<evidence type="ECO:0000256" key="12">
    <source>
        <dbReference type="SAM" id="Coils"/>
    </source>
</evidence>
<evidence type="ECO:0000256" key="10">
    <source>
        <dbReference type="ARBA" id="ARBA00023136"/>
    </source>
</evidence>
<dbReference type="Pfam" id="PF02518">
    <property type="entry name" value="HATPase_c"/>
    <property type="match status" value="1"/>
</dbReference>
<feature type="domain" description="Response regulatory" evidence="15">
    <location>
        <begin position="1079"/>
        <end position="1201"/>
    </location>
</feature>
<evidence type="ECO:0000256" key="6">
    <source>
        <dbReference type="ARBA" id="ARBA00022679"/>
    </source>
</evidence>
<feature type="transmembrane region" description="Helical" evidence="13">
    <location>
        <begin position="118"/>
        <end position="137"/>
    </location>
</feature>
<dbReference type="InterPro" id="IPR001789">
    <property type="entry name" value="Sig_transdc_resp-reg_receiver"/>
</dbReference>
<evidence type="ECO:0000313" key="17">
    <source>
        <dbReference type="Proteomes" id="UP000069935"/>
    </source>
</evidence>
<dbReference type="SMART" id="SM00448">
    <property type="entry name" value="REC"/>
    <property type="match status" value="1"/>
</dbReference>
<keyword evidence="10 13" id="KW-0472">Membrane</keyword>
<dbReference type="CDD" id="cd00082">
    <property type="entry name" value="HisKA"/>
    <property type="match status" value="1"/>
</dbReference>
<dbReference type="InterPro" id="IPR000014">
    <property type="entry name" value="PAS"/>
</dbReference>
<dbReference type="SMART" id="SM00387">
    <property type="entry name" value="HATPase_c"/>
    <property type="match status" value="1"/>
</dbReference>
<dbReference type="Gene3D" id="3.30.450.20">
    <property type="entry name" value="PAS domain"/>
    <property type="match status" value="1"/>
</dbReference>
<feature type="transmembrane region" description="Helical" evidence="13">
    <location>
        <begin position="163"/>
        <end position="184"/>
    </location>
</feature>
<dbReference type="Gene3D" id="1.10.287.130">
    <property type="match status" value="1"/>
</dbReference>
<dbReference type="GO" id="GO:0009927">
    <property type="term" value="F:histidine phosphotransfer kinase activity"/>
    <property type="evidence" value="ECO:0007669"/>
    <property type="project" value="TreeGrafter"/>
</dbReference>
<dbReference type="EC" id="2.7.13.3" evidence="4"/>
<dbReference type="RefSeq" id="WP_045583507.1">
    <property type="nucleotide sequence ID" value="NZ_CP012404.1"/>
</dbReference>
<reference evidence="16 17" key="2">
    <citation type="journal article" date="2016" name="Genome Announc.">
        <title>Complete Genome Sequence of a Strain of Azospirillum thiophilum Isolated from a Sulfide Spring.</title>
        <authorList>
            <person name="Fomenkov A."/>
            <person name="Vincze T."/>
            <person name="Grabovich M."/>
            <person name="Anton B.P."/>
            <person name="Dubinina G."/>
            <person name="Orlova M."/>
            <person name="Belousova E."/>
            <person name="Roberts R.J."/>
        </authorList>
    </citation>
    <scope>NUCLEOTIDE SEQUENCE [LARGE SCALE GENOMIC DNA]</scope>
    <source>
        <strain evidence="16 17">BV-S</strain>
    </source>
</reference>
<evidence type="ECO:0000256" key="7">
    <source>
        <dbReference type="ARBA" id="ARBA00022692"/>
    </source>
</evidence>
<dbReference type="Pfam" id="PF00072">
    <property type="entry name" value="Response_reg"/>
    <property type="match status" value="1"/>
</dbReference>
<dbReference type="Gene3D" id="3.40.50.2300">
    <property type="match status" value="1"/>
</dbReference>
<name>A0AAC8W3B5_9PROT</name>
<dbReference type="FunFam" id="3.30.565.10:FF:000049">
    <property type="entry name" value="Two-component sensor histidine kinase"/>
    <property type="match status" value="1"/>
</dbReference>
<dbReference type="PANTHER" id="PTHR43047:SF9">
    <property type="entry name" value="HISTIDINE KINASE"/>
    <property type="match status" value="1"/>
</dbReference>
<dbReference type="SUPFAM" id="SSF52172">
    <property type="entry name" value="CheY-like"/>
    <property type="match status" value="1"/>
</dbReference>
<evidence type="ECO:0000313" key="16">
    <source>
        <dbReference type="EMBL" id="ALG74176.1"/>
    </source>
</evidence>
<evidence type="ECO:0000256" key="5">
    <source>
        <dbReference type="ARBA" id="ARBA00022553"/>
    </source>
</evidence>
<evidence type="ECO:0000259" key="14">
    <source>
        <dbReference type="PROSITE" id="PS50109"/>
    </source>
</evidence>
<dbReference type="SUPFAM" id="SSF55785">
    <property type="entry name" value="PYP-like sensor domain (PAS domain)"/>
    <property type="match status" value="1"/>
</dbReference>
<dbReference type="Pfam" id="PF12860">
    <property type="entry name" value="PAS_7"/>
    <property type="match status" value="1"/>
</dbReference>
<feature type="transmembrane region" description="Helical" evidence="13">
    <location>
        <begin position="444"/>
        <end position="462"/>
    </location>
</feature>
<keyword evidence="9 13" id="KW-1133">Transmembrane helix</keyword>
<dbReference type="Gene3D" id="1.20.1730.10">
    <property type="entry name" value="Sodium/glucose cotransporter"/>
    <property type="match status" value="1"/>
</dbReference>
<dbReference type="SMART" id="SM00091">
    <property type="entry name" value="PAS"/>
    <property type="match status" value="1"/>
</dbReference>
<dbReference type="GO" id="GO:0000155">
    <property type="term" value="F:phosphorelay sensor kinase activity"/>
    <property type="evidence" value="ECO:0007669"/>
    <property type="project" value="InterPro"/>
</dbReference>
<feature type="transmembrane region" description="Helical" evidence="13">
    <location>
        <begin position="248"/>
        <end position="268"/>
    </location>
</feature>
<dbReference type="InterPro" id="IPR035965">
    <property type="entry name" value="PAS-like_dom_sf"/>
</dbReference>
<evidence type="ECO:0000256" key="2">
    <source>
        <dbReference type="ARBA" id="ARBA00004141"/>
    </source>
</evidence>
<feature type="transmembrane region" description="Helical" evidence="13">
    <location>
        <begin position="72"/>
        <end position="90"/>
    </location>
</feature>
<dbReference type="KEGG" id="ati:AL072_24655"/>
<keyword evidence="7 13" id="KW-0812">Transmembrane</keyword>
<keyword evidence="5 11" id="KW-0597">Phosphoprotein</keyword>
<feature type="transmembrane region" description="Helical" evidence="13">
    <location>
        <begin position="289"/>
        <end position="308"/>
    </location>
</feature>
<dbReference type="InterPro" id="IPR036097">
    <property type="entry name" value="HisK_dim/P_sf"/>
</dbReference>